<dbReference type="Pfam" id="PF05729">
    <property type="entry name" value="NACHT"/>
    <property type="match status" value="1"/>
</dbReference>
<dbReference type="Pfam" id="PF13424">
    <property type="entry name" value="TPR_12"/>
    <property type="match status" value="1"/>
</dbReference>
<name>A0A401G0L2_9BACT</name>
<dbReference type="SUPFAM" id="SSF52540">
    <property type="entry name" value="P-loop containing nucleoside triphosphate hydrolases"/>
    <property type="match status" value="1"/>
</dbReference>
<dbReference type="InterPro" id="IPR019734">
    <property type="entry name" value="TPR_rpt"/>
</dbReference>
<dbReference type="SUPFAM" id="SSF48452">
    <property type="entry name" value="TPR-like"/>
    <property type="match status" value="2"/>
</dbReference>
<dbReference type="OrthoDB" id="9812579at2"/>
<dbReference type="PANTHER" id="PTHR47691">
    <property type="entry name" value="REGULATOR-RELATED"/>
    <property type="match status" value="1"/>
</dbReference>
<keyword evidence="4" id="KW-1185">Reference proteome</keyword>
<dbReference type="InterPro" id="IPR007111">
    <property type="entry name" value="NACHT_NTPase"/>
</dbReference>
<protein>
    <submittedName>
        <fullName evidence="3">Uncharacterized protein</fullName>
    </submittedName>
</protein>
<evidence type="ECO:0000313" key="4">
    <source>
        <dbReference type="Proteomes" id="UP000288096"/>
    </source>
</evidence>
<sequence length="1385" mass="153353">MTAELILSFPNANQVMVEFAGERTSALDFKEPIIDEDPDEIRWHDEIRWYIEVYGTQYTIDIDDGRAERIVEKFKPWGEALFNAACPVSSLKARDIFLKFYRASRQNGGLITIDTAIPDILSLPWELLCVENKSIIHRNPHITIRRKLSGAEGIDEPFRPEAKEKLRLLFVVSRPTGAGFIDPRADARAVMDALDENAPGRVDVEFLRPATLDNLTKRLRRQGPQHRGKPAVDILHFDGHGVFDTHGAMIRKAMKSDPSAATRDAGTDLKPDTGYLLFEDEKGKEALITAETLGEMLTNQKVALTVLSACQSGAVGQQKAGEDENGKGRAINGVAARLTQAGLPGVIAMSHTVLVETTRRLFGQFYARLGDHMGVGAALDEARQYLYAHPDRGERRRGEHDRVTLRLYDWFLPALYQSGADISLLPDGFEDGGVMAQIPDAEDKSNLPQPPQTGFQGRSVELWGIERAFLDGTRRITVTGFGGQGKTELAAEAGRWLVRSGMFQKCCFVSFAAFQGADPVGSGVLPALRTALEDSLTHEGDDLRALAATPTLLILDNLESLRDETGDRQTALLDAAARWSRAGGSRVLITTRQGRLEHPDFPAAQDREHQYLPLSGLAEHDAVAYFSALWELPPAPAAHIEPPKRHGLVALFKQVDFHPLSVGLLAYQLKSRRVSELGERLESLLAEAPGDGADKNLRVSLDLSLERLSPEARKWLPGLGVFHGGAMEDVLLQVTGLGEVDEAPEVAKGRQLLEAWKSGDPTALFHAAGTALPNGVELPKELMAQIIEKMEKDFEEIEVRLYNQKRPEFTEGADESTWPELRGALEAAGLIRAERLPGVAAPFLKFHPALAPALWEGLPHEEKENLAARHRAAYYRLSDRLYSQDEKDPFAARAVAMNELPNLLFAVRAALKAEEKSAVSFVNHVNRFLDCFGLLRDRNDLNWRVGTIAKSGSWEWYMAQSNKGRALLDAGRHAEAEAVFRDILTTLGETPTYERRHTLLMLGRCLRFSGRTAQAVAVYREGVILSEKLEQSDSVRRQTSILQTDLADALTDMGDFPDARATYEAALGIAKDQGDDRQIGVVQGQLGTLSMLEDNLAEAGRHYREVLQISRRLGEPGMEAAAQHQLGKVYGKAEQWDAAETAYRESARLFGYLGDIPKEAATYNNLGNTMENAGRTAEAETWFRRSMDCSKKAGNREHANKAMSNLAKLLLNDTAHLDDIRLAEARNLAEQALALMKTLDPGVSEIWKNYNILAQIADKQGKAAQAREYRRLGREELMAFPGTQHQLKFLLPTVKLIVDAVNGNSESRKMMETRISIFKELSAENQEMLQLFEGMEKILNGEREIANIDDLNPNFAVALQQVLEAVENPEAFNALLEAAVQPTIT</sequence>
<gene>
    <name evidence="3" type="ORF">DENIS_3728</name>
</gene>
<reference evidence="4" key="2">
    <citation type="submission" date="2019-01" db="EMBL/GenBank/DDBJ databases">
        <title>Genome sequence of Desulfonema ishimotonii strain Tokyo 01.</title>
        <authorList>
            <person name="Fukui M."/>
        </authorList>
    </citation>
    <scope>NUCLEOTIDE SEQUENCE [LARGE SCALE GENOMIC DNA]</scope>
    <source>
        <strain evidence="4">Tokyo 01</strain>
    </source>
</reference>
<dbReference type="InterPro" id="IPR011990">
    <property type="entry name" value="TPR-like_helical_dom_sf"/>
</dbReference>
<dbReference type="EMBL" id="BEXT01000001">
    <property type="protein sequence ID" value="GBC62751.1"/>
    <property type="molecule type" value="Genomic_DNA"/>
</dbReference>
<dbReference type="InterPro" id="IPR027417">
    <property type="entry name" value="P-loop_NTPase"/>
</dbReference>
<dbReference type="Pfam" id="PF07721">
    <property type="entry name" value="TPR_4"/>
    <property type="match status" value="2"/>
</dbReference>
<dbReference type="Proteomes" id="UP000288096">
    <property type="component" value="Unassembled WGS sequence"/>
</dbReference>
<dbReference type="PANTHER" id="PTHR47691:SF3">
    <property type="entry name" value="HTH-TYPE TRANSCRIPTIONAL REGULATOR RV0890C-RELATED"/>
    <property type="match status" value="1"/>
</dbReference>
<organism evidence="3 4">
    <name type="scientific">Desulfonema ishimotonii</name>
    <dbReference type="NCBI Taxonomy" id="45657"/>
    <lineage>
        <taxon>Bacteria</taxon>
        <taxon>Pseudomonadati</taxon>
        <taxon>Thermodesulfobacteriota</taxon>
        <taxon>Desulfobacteria</taxon>
        <taxon>Desulfobacterales</taxon>
        <taxon>Desulfococcaceae</taxon>
        <taxon>Desulfonema</taxon>
    </lineage>
</organism>
<dbReference type="InterPro" id="IPR011717">
    <property type="entry name" value="TPR-4"/>
</dbReference>
<accession>A0A401G0L2</accession>
<dbReference type="Pfam" id="PF12770">
    <property type="entry name" value="CHAT"/>
    <property type="match status" value="1"/>
</dbReference>
<dbReference type="Gene3D" id="3.40.50.300">
    <property type="entry name" value="P-loop containing nucleotide triphosphate hydrolases"/>
    <property type="match status" value="1"/>
</dbReference>
<dbReference type="Gene3D" id="1.25.40.10">
    <property type="entry name" value="Tetratricopeptide repeat domain"/>
    <property type="match status" value="2"/>
</dbReference>
<evidence type="ECO:0000313" key="3">
    <source>
        <dbReference type="EMBL" id="GBC62751.1"/>
    </source>
</evidence>
<dbReference type="Pfam" id="PF13176">
    <property type="entry name" value="TPR_7"/>
    <property type="match status" value="1"/>
</dbReference>
<evidence type="ECO:0000259" key="1">
    <source>
        <dbReference type="Pfam" id="PF05729"/>
    </source>
</evidence>
<reference evidence="4" key="1">
    <citation type="submission" date="2017-11" db="EMBL/GenBank/DDBJ databases">
        <authorList>
            <person name="Watanabe M."/>
            <person name="Kojima H."/>
        </authorList>
    </citation>
    <scope>NUCLEOTIDE SEQUENCE [LARGE SCALE GENOMIC DNA]</scope>
    <source>
        <strain evidence="4">Tokyo 01</strain>
    </source>
</reference>
<dbReference type="Pfam" id="PF13374">
    <property type="entry name" value="TPR_10"/>
    <property type="match status" value="1"/>
</dbReference>
<dbReference type="SMART" id="SM00028">
    <property type="entry name" value="TPR"/>
    <property type="match status" value="6"/>
</dbReference>
<comment type="caution">
    <text evidence="3">The sequence shown here is derived from an EMBL/GenBank/DDBJ whole genome shotgun (WGS) entry which is preliminary data.</text>
</comment>
<evidence type="ECO:0000259" key="2">
    <source>
        <dbReference type="Pfam" id="PF12770"/>
    </source>
</evidence>
<proteinExistence type="predicted"/>
<feature type="domain" description="CHAT" evidence="2">
    <location>
        <begin position="120"/>
        <end position="392"/>
    </location>
</feature>
<feature type="domain" description="NACHT" evidence="1">
    <location>
        <begin position="474"/>
        <end position="627"/>
    </location>
</feature>
<dbReference type="InterPro" id="IPR024983">
    <property type="entry name" value="CHAT_dom"/>
</dbReference>
<dbReference type="RefSeq" id="WP_124329904.1">
    <property type="nucleotide sequence ID" value="NZ_BEXT01000001.1"/>
</dbReference>